<organism evidence="1">
    <name type="scientific">marine sediment metagenome</name>
    <dbReference type="NCBI Taxonomy" id="412755"/>
    <lineage>
        <taxon>unclassified sequences</taxon>
        <taxon>metagenomes</taxon>
        <taxon>ecological metagenomes</taxon>
    </lineage>
</organism>
<sequence length="67" mass="8047">MYKYRWYCRWCSSEYKPLKETDRDGFCKGACKQAHYRAYKHYVTAVAWLISTPAAMSVTKTKRKKKK</sequence>
<evidence type="ECO:0000313" key="1">
    <source>
        <dbReference type="EMBL" id="GAH57530.1"/>
    </source>
</evidence>
<comment type="caution">
    <text evidence="1">The sequence shown here is derived from an EMBL/GenBank/DDBJ whole genome shotgun (WGS) entry which is preliminary data.</text>
</comment>
<proteinExistence type="predicted"/>
<gene>
    <name evidence="1" type="ORF">S03H2_38609</name>
</gene>
<name>X1HKG4_9ZZZZ</name>
<dbReference type="AlphaFoldDB" id="X1HKG4"/>
<accession>X1HKG4</accession>
<dbReference type="EMBL" id="BARU01023816">
    <property type="protein sequence ID" value="GAH57530.1"/>
    <property type="molecule type" value="Genomic_DNA"/>
</dbReference>
<protein>
    <submittedName>
        <fullName evidence="1">Uncharacterized protein</fullName>
    </submittedName>
</protein>
<reference evidence="1" key="1">
    <citation type="journal article" date="2014" name="Front. Microbiol.">
        <title>High frequency of phylogenetically diverse reductive dehalogenase-homologous genes in deep subseafloor sedimentary metagenomes.</title>
        <authorList>
            <person name="Kawai M."/>
            <person name="Futagami T."/>
            <person name="Toyoda A."/>
            <person name="Takaki Y."/>
            <person name="Nishi S."/>
            <person name="Hori S."/>
            <person name="Arai W."/>
            <person name="Tsubouchi T."/>
            <person name="Morono Y."/>
            <person name="Uchiyama I."/>
            <person name="Ito T."/>
            <person name="Fujiyama A."/>
            <person name="Inagaki F."/>
            <person name="Takami H."/>
        </authorList>
    </citation>
    <scope>NUCLEOTIDE SEQUENCE</scope>
    <source>
        <strain evidence="1">Expedition CK06-06</strain>
    </source>
</reference>